<dbReference type="InterPro" id="IPR026992">
    <property type="entry name" value="DIOX_N"/>
</dbReference>
<dbReference type="AlphaFoldDB" id="A0A0D2BQH4"/>
<reference evidence="4 5" key="1">
    <citation type="submission" date="2015-01" db="EMBL/GenBank/DDBJ databases">
        <title>The Genome Sequence of Exophiala spinifera CBS89968.</title>
        <authorList>
            <consortium name="The Broad Institute Genomics Platform"/>
            <person name="Cuomo C."/>
            <person name="de Hoog S."/>
            <person name="Gorbushina A."/>
            <person name="Stielow B."/>
            <person name="Teixiera M."/>
            <person name="Abouelleil A."/>
            <person name="Chapman S.B."/>
            <person name="Priest M."/>
            <person name="Young S.K."/>
            <person name="Wortman J."/>
            <person name="Nusbaum C."/>
            <person name="Birren B."/>
        </authorList>
    </citation>
    <scope>NUCLEOTIDE SEQUENCE [LARGE SCALE GENOMIC DNA]</scope>
    <source>
        <strain evidence="4 5">CBS 89968</strain>
    </source>
</reference>
<accession>A0A0D2BQH4</accession>
<gene>
    <name evidence="4" type="ORF">PV08_01808</name>
</gene>
<dbReference type="GeneID" id="27328891"/>
<dbReference type="SUPFAM" id="SSF51197">
    <property type="entry name" value="Clavaminate synthase-like"/>
    <property type="match status" value="1"/>
</dbReference>
<organism evidence="4 5">
    <name type="scientific">Exophiala spinifera</name>
    <dbReference type="NCBI Taxonomy" id="91928"/>
    <lineage>
        <taxon>Eukaryota</taxon>
        <taxon>Fungi</taxon>
        <taxon>Dikarya</taxon>
        <taxon>Ascomycota</taxon>
        <taxon>Pezizomycotina</taxon>
        <taxon>Eurotiomycetes</taxon>
        <taxon>Chaetothyriomycetidae</taxon>
        <taxon>Chaetothyriales</taxon>
        <taxon>Herpotrichiellaceae</taxon>
        <taxon>Exophiala</taxon>
    </lineage>
</organism>
<dbReference type="PROSITE" id="PS51471">
    <property type="entry name" value="FE2OG_OXY"/>
    <property type="match status" value="1"/>
</dbReference>
<dbReference type="EMBL" id="KN847492">
    <property type="protein sequence ID" value="KIW21228.1"/>
    <property type="molecule type" value="Genomic_DNA"/>
</dbReference>
<dbReference type="Gene3D" id="2.60.120.330">
    <property type="entry name" value="B-lactam Antibiotic, Isopenicillin N Synthase, Chain"/>
    <property type="match status" value="1"/>
</dbReference>
<dbReference type="VEuPathDB" id="FungiDB:PV08_01808"/>
<keyword evidence="5" id="KW-1185">Reference proteome</keyword>
<keyword evidence="2" id="KW-0479">Metal-binding</keyword>
<evidence type="ECO:0000256" key="2">
    <source>
        <dbReference type="RuleBase" id="RU003682"/>
    </source>
</evidence>
<evidence type="ECO:0000313" key="4">
    <source>
        <dbReference type="EMBL" id="KIW21228.1"/>
    </source>
</evidence>
<dbReference type="Pfam" id="PF03171">
    <property type="entry name" value="2OG-FeII_Oxy"/>
    <property type="match status" value="1"/>
</dbReference>
<proteinExistence type="inferred from homology"/>
<dbReference type="InterPro" id="IPR005123">
    <property type="entry name" value="Oxoglu/Fe-dep_dioxygenase_dom"/>
</dbReference>
<dbReference type="GO" id="GO:0016491">
    <property type="term" value="F:oxidoreductase activity"/>
    <property type="evidence" value="ECO:0007669"/>
    <property type="project" value="UniProtKB-KW"/>
</dbReference>
<evidence type="ECO:0000313" key="5">
    <source>
        <dbReference type="Proteomes" id="UP000053328"/>
    </source>
</evidence>
<dbReference type="InterPro" id="IPR027443">
    <property type="entry name" value="IPNS-like_sf"/>
</dbReference>
<dbReference type="RefSeq" id="XP_016241444.1">
    <property type="nucleotide sequence ID" value="XM_016376168.1"/>
</dbReference>
<keyword evidence="2" id="KW-0560">Oxidoreductase</keyword>
<dbReference type="GO" id="GO:0046872">
    <property type="term" value="F:metal ion binding"/>
    <property type="evidence" value="ECO:0007669"/>
    <property type="project" value="UniProtKB-KW"/>
</dbReference>
<evidence type="ECO:0000256" key="1">
    <source>
        <dbReference type="ARBA" id="ARBA00008056"/>
    </source>
</evidence>
<dbReference type="InterPro" id="IPR050231">
    <property type="entry name" value="Iron_ascorbate_oxido_reductase"/>
</dbReference>
<comment type="similarity">
    <text evidence="1 2">Belongs to the iron/ascorbate-dependent oxidoreductase family.</text>
</comment>
<name>A0A0D2BQH4_9EURO</name>
<dbReference type="HOGENOM" id="CLU_010119_6_1_1"/>
<dbReference type="Proteomes" id="UP000053328">
    <property type="component" value="Unassembled WGS sequence"/>
</dbReference>
<dbReference type="InterPro" id="IPR044861">
    <property type="entry name" value="IPNS-like_FE2OG_OXY"/>
</dbReference>
<keyword evidence="2" id="KW-0408">Iron</keyword>
<dbReference type="Pfam" id="PF14226">
    <property type="entry name" value="DIOX_N"/>
    <property type="match status" value="1"/>
</dbReference>
<feature type="domain" description="Fe2OG dioxygenase" evidence="3">
    <location>
        <begin position="162"/>
        <end position="297"/>
    </location>
</feature>
<dbReference type="STRING" id="91928.A0A0D2BQH4"/>
<dbReference type="PRINTS" id="PR00682">
    <property type="entry name" value="IPNSYNTHASE"/>
</dbReference>
<sequence>MGSKIPTIDFSRFLTGSAHDRWHTASAVDAALKSVGFFYLIGHGIDQDKIDTCFEMSKRVFSLPHSTKEALSAAPHSFAQGYCGIGNEKIRGKKGMKESFDIRNPEDDMVGLWPDKEDLPGFQDFAAEFHQLCTVLMDKLLECLSIALDLDNKDALNRYHSGSMHTSSLIHYPAVSTQCLRVGEIVRNAAHSDFGTLTLLFQHNVGGLEIADMSSTDKITTSAVEKDAIFIPIDPKPGTIVVNAGYLLMRLTNGRWKNAVHQEVEPSHFIGDWGSQERADFDEMTPERYSIAFFGFPDAATIVEPLPSCCSVEMPKRWGPINAGEYLLKKRAAVYSQNVL</sequence>
<evidence type="ECO:0000259" key="3">
    <source>
        <dbReference type="PROSITE" id="PS51471"/>
    </source>
</evidence>
<dbReference type="GO" id="GO:0044283">
    <property type="term" value="P:small molecule biosynthetic process"/>
    <property type="evidence" value="ECO:0007669"/>
    <property type="project" value="UniProtKB-ARBA"/>
</dbReference>
<protein>
    <recommendedName>
        <fullName evidence="3">Fe2OG dioxygenase domain-containing protein</fullName>
    </recommendedName>
</protein>
<dbReference type="PANTHER" id="PTHR47990">
    <property type="entry name" value="2-OXOGLUTARATE (2OG) AND FE(II)-DEPENDENT OXYGENASE SUPERFAMILY PROTEIN-RELATED"/>
    <property type="match status" value="1"/>
</dbReference>
<dbReference type="OrthoDB" id="288590at2759"/>